<dbReference type="Pfam" id="PF10388">
    <property type="entry name" value="YkuI_C"/>
    <property type="match status" value="1"/>
</dbReference>
<evidence type="ECO:0000259" key="1">
    <source>
        <dbReference type="PROSITE" id="PS50883"/>
    </source>
</evidence>
<dbReference type="InterPro" id="IPR050706">
    <property type="entry name" value="Cyclic-di-GMP_PDE-like"/>
</dbReference>
<comment type="caution">
    <text evidence="2">The sequence shown here is derived from an EMBL/GenBank/DDBJ whole genome shotgun (WGS) entry which is preliminary data.</text>
</comment>
<keyword evidence="3" id="KW-1185">Reference proteome</keyword>
<gene>
    <name evidence="2" type="ORF">QWI16_00440</name>
</gene>
<dbReference type="InterPro" id="IPR029151">
    <property type="entry name" value="Sensor-like_sf"/>
</dbReference>
<evidence type="ECO:0000313" key="3">
    <source>
        <dbReference type="Proteomes" id="UP001168380"/>
    </source>
</evidence>
<proteinExistence type="predicted"/>
<dbReference type="Proteomes" id="UP001168380">
    <property type="component" value="Unassembled WGS sequence"/>
</dbReference>
<dbReference type="Gene3D" id="3.30.450.20">
    <property type="entry name" value="PAS domain"/>
    <property type="match status" value="1"/>
</dbReference>
<dbReference type="Pfam" id="PF00563">
    <property type="entry name" value="EAL"/>
    <property type="match status" value="1"/>
</dbReference>
<dbReference type="InterPro" id="IPR001633">
    <property type="entry name" value="EAL_dom"/>
</dbReference>
<organism evidence="2 3">
    <name type="scientific">Gilvimarinus algae</name>
    <dbReference type="NCBI Taxonomy" id="3058037"/>
    <lineage>
        <taxon>Bacteria</taxon>
        <taxon>Pseudomonadati</taxon>
        <taxon>Pseudomonadota</taxon>
        <taxon>Gammaproteobacteria</taxon>
        <taxon>Cellvibrionales</taxon>
        <taxon>Cellvibrionaceae</taxon>
        <taxon>Gilvimarinus</taxon>
    </lineage>
</organism>
<dbReference type="SMART" id="SM00052">
    <property type="entry name" value="EAL"/>
    <property type="match status" value="1"/>
</dbReference>
<dbReference type="RefSeq" id="WP_302710740.1">
    <property type="nucleotide sequence ID" value="NZ_JAULRT010000027.1"/>
</dbReference>
<dbReference type="PANTHER" id="PTHR33121:SF82">
    <property type="entry name" value="SIGNAL TRANSDUCTION PROTEIN CONTAINING A EAL DOMAIN"/>
    <property type="match status" value="1"/>
</dbReference>
<name>A0ABT8T9J9_9GAMM</name>
<dbReference type="InterPro" id="IPR035919">
    <property type="entry name" value="EAL_sf"/>
</dbReference>
<dbReference type="PANTHER" id="PTHR33121">
    <property type="entry name" value="CYCLIC DI-GMP PHOSPHODIESTERASE PDEF"/>
    <property type="match status" value="1"/>
</dbReference>
<evidence type="ECO:0000313" key="2">
    <source>
        <dbReference type="EMBL" id="MDO3380616.1"/>
    </source>
</evidence>
<sequence length="415" mass="46500">MKFDHAAMKPFKPQRDALPAIDSYFPCFQPIVELESGRVAGHESLARRLGANGEIESAAALFFGDAYPQDWVLAVDRSVRRKALQTVAAQNSGQFIALNISPVWVDRLSDINVIPTLRMIEELGVDPRQVVIEVTERSGELENLRRLTREYQRHGLRVAVDDFGSGASQVDRIIALEPDLIKLDMDLFKAASRGGAAADIALAITSMAMRAGCQIVCEGVETHDEFDFAVECGADLVQGWLYDAAQPEPDSSRHYTEQTQQLKARYLSRKAATHERGYRHQLAVEQQLRTLKDWLNAADAVHEVHDTMSAHAFQKLGILRFYLCNYEGTQISPNFELAGSSVHTEPAFIGSNWSHRPYFPRLTGIRHLPVEQLVVSEAYRDIRSGDMCKTYALALSDTRILMLDVLVTDQVLFVR</sequence>
<dbReference type="EMBL" id="JAULRT010000027">
    <property type="protein sequence ID" value="MDO3380616.1"/>
    <property type="molecule type" value="Genomic_DNA"/>
</dbReference>
<dbReference type="SUPFAM" id="SSF103190">
    <property type="entry name" value="Sensory domain-like"/>
    <property type="match status" value="1"/>
</dbReference>
<dbReference type="Gene3D" id="3.20.20.450">
    <property type="entry name" value="EAL domain"/>
    <property type="match status" value="1"/>
</dbReference>
<dbReference type="PROSITE" id="PS50883">
    <property type="entry name" value="EAL"/>
    <property type="match status" value="1"/>
</dbReference>
<feature type="domain" description="EAL" evidence="1">
    <location>
        <begin position="7"/>
        <end position="259"/>
    </location>
</feature>
<dbReference type="CDD" id="cd01948">
    <property type="entry name" value="EAL"/>
    <property type="match status" value="1"/>
</dbReference>
<reference evidence="2" key="1">
    <citation type="submission" date="2023-07" db="EMBL/GenBank/DDBJ databases">
        <title>Gilvimarinus algae sp. nov., isolated from the surface of Kelp.</title>
        <authorList>
            <person name="Sun Y.Y."/>
            <person name="Gong Y."/>
            <person name="Du Z.J."/>
        </authorList>
    </citation>
    <scope>NUCLEOTIDE SEQUENCE</scope>
    <source>
        <strain evidence="2">SDUM040014</strain>
    </source>
</reference>
<accession>A0ABT8T9J9</accession>
<protein>
    <submittedName>
        <fullName evidence="2">EAL domain-containing protein</fullName>
    </submittedName>
</protein>
<dbReference type="SUPFAM" id="SSF141868">
    <property type="entry name" value="EAL domain-like"/>
    <property type="match status" value="1"/>
</dbReference>
<dbReference type="InterPro" id="IPR018842">
    <property type="entry name" value="YkuI_C"/>
</dbReference>